<dbReference type="EMBL" id="ASHM01086941">
    <property type="protein sequence ID" value="PNX62150.1"/>
    <property type="molecule type" value="Genomic_DNA"/>
</dbReference>
<feature type="non-terminal residue" evidence="2">
    <location>
        <position position="1"/>
    </location>
</feature>
<keyword evidence="1" id="KW-0472">Membrane</keyword>
<gene>
    <name evidence="2" type="ORF">L195_g052824</name>
</gene>
<reference evidence="2 3" key="1">
    <citation type="journal article" date="2014" name="Am. J. Bot.">
        <title>Genome assembly and annotation for red clover (Trifolium pratense; Fabaceae).</title>
        <authorList>
            <person name="Istvanek J."/>
            <person name="Jaros M."/>
            <person name="Krenek A."/>
            <person name="Repkova J."/>
        </authorList>
    </citation>
    <scope>NUCLEOTIDE SEQUENCE [LARGE SCALE GENOMIC DNA]</scope>
    <source>
        <strain evidence="3">cv. Tatra</strain>
        <tissue evidence="2">Young leaves</tissue>
    </source>
</reference>
<keyword evidence="1" id="KW-1133">Transmembrane helix</keyword>
<name>A0A2K3K781_TRIPR</name>
<comment type="caution">
    <text evidence="2">The sequence shown here is derived from an EMBL/GenBank/DDBJ whole genome shotgun (WGS) entry which is preliminary data.</text>
</comment>
<sequence length="76" mass="8405">INLQRGVGFGGCFGNNEQELPHPSDYVELLATLVKFVQGMLKMFDHGWILNYGAVVDAVLDLMAVLVTMSRNYCAL</sequence>
<feature type="transmembrane region" description="Helical" evidence="1">
    <location>
        <begin position="49"/>
        <end position="69"/>
    </location>
</feature>
<organism evidence="2 3">
    <name type="scientific">Trifolium pratense</name>
    <name type="common">Red clover</name>
    <dbReference type="NCBI Taxonomy" id="57577"/>
    <lineage>
        <taxon>Eukaryota</taxon>
        <taxon>Viridiplantae</taxon>
        <taxon>Streptophyta</taxon>
        <taxon>Embryophyta</taxon>
        <taxon>Tracheophyta</taxon>
        <taxon>Spermatophyta</taxon>
        <taxon>Magnoliopsida</taxon>
        <taxon>eudicotyledons</taxon>
        <taxon>Gunneridae</taxon>
        <taxon>Pentapetalae</taxon>
        <taxon>rosids</taxon>
        <taxon>fabids</taxon>
        <taxon>Fabales</taxon>
        <taxon>Fabaceae</taxon>
        <taxon>Papilionoideae</taxon>
        <taxon>50 kb inversion clade</taxon>
        <taxon>NPAAA clade</taxon>
        <taxon>Hologalegina</taxon>
        <taxon>IRL clade</taxon>
        <taxon>Trifolieae</taxon>
        <taxon>Trifolium</taxon>
    </lineage>
</organism>
<proteinExistence type="predicted"/>
<keyword evidence="1" id="KW-0812">Transmembrane</keyword>
<protein>
    <submittedName>
        <fullName evidence="2">Uncharacterized protein</fullName>
    </submittedName>
</protein>
<dbReference type="AlphaFoldDB" id="A0A2K3K781"/>
<accession>A0A2K3K781</accession>
<evidence type="ECO:0000313" key="2">
    <source>
        <dbReference type="EMBL" id="PNX62150.1"/>
    </source>
</evidence>
<reference evidence="2 3" key="2">
    <citation type="journal article" date="2017" name="Front. Plant Sci.">
        <title>Gene Classification and Mining of Molecular Markers Useful in Red Clover (Trifolium pratense) Breeding.</title>
        <authorList>
            <person name="Istvanek J."/>
            <person name="Dluhosova J."/>
            <person name="Dluhos P."/>
            <person name="Patkova L."/>
            <person name="Nedelnik J."/>
            <person name="Repkova J."/>
        </authorList>
    </citation>
    <scope>NUCLEOTIDE SEQUENCE [LARGE SCALE GENOMIC DNA]</scope>
    <source>
        <strain evidence="3">cv. Tatra</strain>
        <tissue evidence="2">Young leaves</tissue>
    </source>
</reference>
<evidence type="ECO:0000256" key="1">
    <source>
        <dbReference type="SAM" id="Phobius"/>
    </source>
</evidence>
<evidence type="ECO:0000313" key="3">
    <source>
        <dbReference type="Proteomes" id="UP000236291"/>
    </source>
</evidence>
<dbReference type="Proteomes" id="UP000236291">
    <property type="component" value="Unassembled WGS sequence"/>
</dbReference>